<dbReference type="OMA" id="LDAFHHW"/>
<keyword evidence="4" id="KW-1133">Transmembrane helix</keyword>
<feature type="region of interest" description="Disordered" evidence="3">
    <location>
        <begin position="857"/>
        <end position="899"/>
    </location>
</feature>
<evidence type="ECO:0000256" key="3">
    <source>
        <dbReference type="SAM" id="MobiDB-lite"/>
    </source>
</evidence>
<feature type="coiled-coil region" evidence="2">
    <location>
        <begin position="340"/>
        <end position="536"/>
    </location>
</feature>
<keyword evidence="6" id="KW-1185">Reference proteome</keyword>
<feature type="compositionally biased region" description="Polar residues" evidence="3">
    <location>
        <begin position="192"/>
        <end position="201"/>
    </location>
</feature>
<evidence type="ECO:0000256" key="2">
    <source>
        <dbReference type="SAM" id="Coils"/>
    </source>
</evidence>
<feature type="compositionally biased region" description="Basic and acidic residues" evidence="3">
    <location>
        <begin position="544"/>
        <end position="560"/>
    </location>
</feature>
<reference evidence="5 6" key="1">
    <citation type="journal article" date="2018" name="Nat. Ecol. Evol.">
        <title>Shark genomes provide insights into elasmobranch evolution and the origin of vertebrates.</title>
        <authorList>
            <person name="Hara Y"/>
            <person name="Yamaguchi K"/>
            <person name="Onimaru K"/>
            <person name="Kadota M"/>
            <person name="Koyanagi M"/>
            <person name="Keeley SD"/>
            <person name="Tatsumi K"/>
            <person name="Tanaka K"/>
            <person name="Motone F"/>
            <person name="Kageyama Y"/>
            <person name="Nozu R"/>
            <person name="Adachi N"/>
            <person name="Nishimura O"/>
            <person name="Nakagawa R"/>
            <person name="Tanegashima C"/>
            <person name="Kiyatake I"/>
            <person name="Matsumoto R"/>
            <person name="Murakumo K"/>
            <person name="Nishida K"/>
            <person name="Terakita A"/>
            <person name="Kuratani S"/>
            <person name="Sato K"/>
            <person name="Hyodo S Kuraku.S."/>
        </authorList>
    </citation>
    <scope>NUCLEOTIDE SEQUENCE [LARGE SCALE GENOMIC DNA]</scope>
</reference>
<dbReference type="STRING" id="137246.A0A401SS42"/>
<dbReference type="InterPro" id="IPR051990">
    <property type="entry name" value="CCPG1/PBIP1"/>
</dbReference>
<feature type="region of interest" description="Disordered" evidence="3">
    <location>
        <begin position="641"/>
        <end position="671"/>
    </location>
</feature>
<dbReference type="Proteomes" id="UP000287033">
    <property type="component" value="Unassembled WGS sequence"/>
</dbReference>
<protein>
    <recommendedName>
        <fullName evidence="7">Cell cycle progression protein 1</fullName>
    </recommendedName>
</protein>
<gene>
    <name evidence="5" type="ORF">chiPu_0011692</name>
</gene>
<dbReference type="PANTHER" id="PTHR28638:SF2">
    <property type="entry name" value="CELL CYCLE PROGRESSION PROTEIN 1"/>
    <property type="match status" value="1"/>
</dbReference>
<name>A0A401SS42_CHIPU</name>
<dbReference type="PANTHER" id="PTHR28638">
    <property type="entry name" value="CELL CYCLE PROGRESSION PROTEIN 1"/>
    <property type="match status" value="1"/>
</dbReference>
<keyword evidence="1 2" id="KW-0175">Coiled coil</keyword>
<dbReference type="EMBL" id="BEZZ01000495">
    <property type="protein sequence ID" value="GCC33224.1"/>
    <property type="molecule type" value="Genomic_DNA"/>
</dbReference>
<dbReference type="OrthoDB" id="9935772at2759"/>
<feature type="compositionally biased region" description="Basic and acidic residues" evidence="3">
    <location>
        <begin position="642"/>
        <end position="651"/>
    </location>
</feature>
<organism evidence="5 6">
    <name type="scientific">Chiloscyllium punctatum</name>
    <name type="common">Brownbanded bambooshark</name>
    <name type="synonym">Hemiscyllium punctatum</name>
    <dbReference type="NCBI Taxonomy" id="137246"/>
    <lineage>
        <taxon>Eukaryota</taxon>
        <taxon>Metazoa</taxon>
        <taxon>Chordata</taxon>
        <taxon>Craniata</taxon>
        <taxon>Vertebrata</taxon>
        <taxon>Chondrichthyes</taxon>
        <taxon>Elasmobranchii</taxon>
        <taxon>Galeomorphii</taxon>
        <taxon>Galeoidea</taxon>
        <taxon>Orectolobiformes</taxon>
        <taxon>Hemiscylliidae</taxon>
        <taxon>Chiloscyllium</taxon>
    </lineage>
</organism>
<dbReference type="GO" id="GO:0016020">
    <property type="term" value="C:membrane"/>
    <property type="evidence" value="ECO:0007669"/>
    <property type="project" value="TreeGrafter"/>
</dbReference>
<keyword evidence="4" id="KW-0472">Membrane</keyword>
<evidence type="ECO:0008006" key="7">
    <source>
        <dbReference type="Google" id="ProtNLM"/>
    </source>
</evidence>
<feature type="compositionally biased region" description="Basic residues" evidence="3">
    <location>
        <begin position="231"/>
        <end position="240"/>
    </location>
</feature>
<feature type="compositionally biased region" description="Basic and acidic residues" evidence="3">
    <location>
        <begin position="136"/>
        <end position="145"/>
    </location>
</feature>
<dbReference type="AlphaFoldDB" id="A0A401SS42"/>
<evidence type="ECO:0000256" key="4">
    <source>
        <dbReference type="SAM" id="Phobius"/>
    </source>
</evidence>
<proteinExistence type="predicted"/>
<feature type="transmembrane region" description="Helical" evidence="4">
    <location>
        <begin position="272"/>
        <end position="290"/>
    </location>
</feature>
<evidence type="ECO:0000313" key="6">
    <source>
        <dbReference type="Proteomes" id="UP000287033"/>
    </source>
</evidence>
<feature type="compositionally biased region" description="Basic residues" evidence="3">
    <location>
        <begin position="871"/>
        <end position="882"/>
    </location>
</feature>
<feature type="region of interest" description="Disordered" evidence="3">
    <location>
        <begin position="544"/>
        <end position="576"/>
    </location>
</feature>
<evidence type="ECO:0000256" key="1">
    <source>
        <dbReference type="ARBA" id="ARBA00023054"/>
    </source>
</evidence>
<feature type="region of interest" description="Disordered" evidence="3">
    <location>
        <begin position="136"/>
        <end position="163"/>
    </location>
</feature>
<evidence type="ECO:0000313" key="5">
    <source>
        <dbReference type="EMBL" id="GCC33224.1"/>
    </source>
</evidence>
<feature type="region of interest" description="Disordered" evidence="3">
    <location>
        <begin position="190"/>
        <end position="259"/>
    </location>
</feature>
<keyword evidence="4" id="KW-0812">Transmembrane</keyword>
<comment type="caution">
    <text evidence="5">The sequence shown here is derived from an EMBL/GenBank/DDBJ whole genome shotgun (WGS) entry which is preliminary data.</text>
</comment>
<sequence length="916" mass="106474">MTDRVRRVFVRCILVVVRGRGKRLVCLWRLLFFNGSTTAFYLSPAEGRGGSYLGVKMSESSSDSESSCGWTIINHEGSDVEILSSDKGEAEGISQPSPDQQLDKPFELQAEETEHPELPMETLTTSVTLAEKELFSEPAKGKMADDSTFVGATSDDSDIVTLEPPPVEDLQAVQEETEVAAQEQTNYDELNLGSSSSSQYTFAPPETVSTIEESRDESSSDETSGKSSPTLRRRRIRKKTMSSSETEEKPDEDVVDGEHQQQHRFNTTLNKCILLALVIAFSMGFGHFYGTTQIQEQQKIVKKIHDEELNDVKDDLFQCQKDQAGTEELLEDIKEKPDMLLTLTELMDKMKKENEQLKEKQAELQSQGENLEIRLKQTVDEKLSVESHHQILAQENQRMKESLEHEEKALSLLQNELRKLREQIRTLEGKGVDAEIIITENQKLKDHLEEEKQQIQNFLQQKGNLVNEAQILRKELDKEREITDALRKELESLSHLQSSANSEQEGKDTENLQSRLAELEKKLDFEQQRSDLWERLYVEAKEEKDDPEFKKNSKKPDRKPNQGFYGTRGKKHQPKESFMRSVKNGFDAVKNSTKEFVRHHKEKIKLAKEAVKENLKKFSDSVKSTFRHFQNSAKNLFHKNKRREEAQDAKPKRQGFWQRHDHPCGVNQHGVHGGKDSCQYKPRETAHAQYQYSDTRKHNKMYTKEPIDFERSTSEHDNFGKHIHYRSPKGCSGVFECAHQESLSLFNKVLDPIKVEDFHKLLHNYLQQEVVEFQRWSELEKFINRFFHNGLFIHDQMLFSDFVNDVEDYLEDIAEHQEDKVDPFDDLDEYIYRHFFGDNYFNRFGPSQLYDAGKYKQYGKQSSRNADGSRYQRHERKHQHTYHQKERKWNKPGRTNGRQMANVEIELGPMPFDPKY</sequence>
<accession>A0A401SS42</accession>